<dbReference type="Proteomes" id="UP001341281">
    <property type="component" value="Chromosome 10"/>
</dbReference>
<keyword evidence="2" id="KW-1185">Reference proteome</keyword>
<proteinExistence type="predicted"/>
<dbReference type="AlphaFoldDB" id="A0AAQ3UNK6"/>
<gene>
    <name evidence="1" type="ORF">U9M48_041537</name>
</gene>
<reference evidence="1 2" key="1">
    <citation type="submission" date="2024-02" db="EMBL/GenBank/DDBJ databases">
        <title>High-quality chromosome-scale genome assembly of Pensacola bahiagrass (Paspalum notatum Flugge var. saurae).</title>
        <authorList>
            <person name="Vega J.M."/>
            <person name="Podio M."/>
            <person name="Orjuela J."/>
            <person name="Siena L.A."/>
            <person name="Pessino S.C."/>
            <person name="Combes M.C."/>
            <person name="Mariac C."/>
            <person name="Albertini E."/>
            <person name="Pupilli F."/>
            <person name="Ortiz J.P.A."/>
            <person name="Leblanc O."/>
        </authorList>
    </citation>
    <scope>NUCLEOTIDE SEQUENCE [LARGE SCALE GENOMIC DNA]</scope>
    <source>
        <strain evidence="1">R1</strain>
        <tissue evidence="1">Leaf</tissue>
    </source>
</reference>
<evidence type="ECO:0000313" key="1">
    <source>
        <dbReference type="EMBL" id="WVZ95823.1"/>
    </source>
</evidence>
<dbReference type="PANTHER" id="PTHR33074:SF108">
    <property type="entry name" value="OS02G0492500 PROTEIN"/>
    <property type="match status" value="1"/>
</dbReference>
<accession>A0AAQ3UNK6</accession>
<organism evidence="1 2">
    <name type="scientific">Paspalum notatum var. saurae</name>
    <dbReference type="NCBI Taxonomy" id="547442"/>
    <lineage>
        <taxon>Eukaryota</taxon>
        <taxon>Viridiplantae</taxon>
        <taxon>Streptophyta</taxon>
        <taxon>Embryophyta</taxon>
        <taxon>Tracheophyta</taxon>
        <taxon>Spermatophyta</taxon>
        <taxon>Magnoliopsida</taxon>
        <taxon>Liliopsida</taxon>
        <taxon>Poales</taxon>
        <taxon>Poaceae</taxon>
        <taxon>PACMAD clade</taxon>
        <taxon>Panicoideae</taxon>
        <taxon>Andropogonodae</taxon>
        <taxon>Paspaleae</taxon>
        <taxon>Paspalinae</taxon>
        <taxon>Paspalum</taxon>
    </lineage>
</organism>
<protein>
    <submittedName>
        <fullName evidence="1">Uncharacterized protein</fullName>
    </submittedName>
</protein>
<dbReference type="EMBL" id="CP144754">
    <property type="protein sequence ID" value="WVZ95823.1"/>
    <property type="molecule type" value="Genomic_DNA"/>
</dbReference>
<name>A0AAQ3UNK6_PASNO</name>
<evidence type="ECO:0000313" key="2">
    <source>
        <dbReference type="Proteomes" id="UP001341281"/>
    </source>
</evidence>
<sequence>MPPSLELIPAIPGSPLDVSFCDWEAVLLRCHSHQGDNSFYCLAVLRRVFGKRQDIINPFALHLYSSKTGRWSTRSMHVDSPNKDFSYTNTSTVLAARHRRLHQVFREMRYLAGRRAAGSNGTGCTCATTEGGWVAATKKMKISDIGSGNNWEDDCTIKFSEIPVDSPNFARMLPNLKHATTDTKPTLRRLNAGYPALSLHDSDIVYIMHTPDPDEDKASAIAVDMRNKTLKDVADFGSGRPLGLTYTYHQSGISKHLSIYWSSRRSFNLMFVLAA</sequence>
<dbReference type="PANTHER" id="PTHR33074">
    <property type="entry name" value="EXPRESSED PROTEIN-RELATED"/>
    <property type="match status" value="1"/>
</dbReference>